<name>A0A4U0P449_9SPHI</name>
<dbReference type="RefSeq" id="WP_162304894.1">
    <property type="nucleotide sequence ID" value="NZ_SUME01000002.1"/>
</dbReference>
<accession>A0A4U0P449</accession>
<comment type="caution">
    <text evidence="2">The sequence shown here is derived from an EMBL/GenBank/DDBJ whole genome shotgun (WGS) entry which is preliminary data.</text>
</comment>
<organism evidence="2 3">
    <name type="scientific">Sphingobacterium olei</name>
    <dbReference type="NCBI Taxonomy" id="2571155"/>
    <lineage>
        <taxon>Bacteria</taxon>
        <taxon>Pseudomonadati</taxon>
        <taxon>Bacteroidota</taxon>
        <taxon>Sphingobacteriia</taxon>
        <taxon>Sphingobacteriales</taxon>
        <taxon>Sphingobacteriaceae</taxon>
        <taxon>Sphingobacterium</taxon>
    </lineage>
</organism>
<protein>
    <submittedName>
        <fullName evidence="2">Uncharacterized protein</fullName>
    </submittedName>
</protein>
<sequence>MHQCNWDWQVQHLTRDSVADSNERTSAYSWMKTATRTKLGVGVILLLFAVGGGYWVYRKVK</sequence>
<dbReference type="AlphaFoldDB" id="A0A4U0P449"/>
<dbReference type="Proteomes" id="UP000306808">
    <property type="component" value="Unassembled WGS sequence"/>
</dbReference>
<dbReference type="EMBL" id="SUME01000002">
    <property type="protein sequence ID" value="TJZ62156.1"/>
    <property type="molecule type" value="Genomic_DNA"/>
</dbReference>
<keyword evidence="3" id="KW-1185">Reference proteome</keyword>
<evidence type="ECO:0000313" key="3">
    <source>
        <dbReference type="Proteomes" id="UP000306808"/>
    </source>
</evidence>
<feature type="transmembrane region" description="Helical" evidence="1">
    <location>
        <begin position="39"/>
        <end position="57"/>
    </location>
</feature>
<keyword evidence="1" id="KW-0472">Membrane</keyword>
<keyword evidence="1" id="KW-1133">Transmembrane helix</keyword>
<gene>
    <name evidence="2" type="ORF">FAZ15_06505</name>
</gene>
<keyword evidence="1" id="KW-0812">Transmembrane</keyword>
<proteinExistence type="predicted"/>
<evidence type="ECO:0000313" key="2">
    <source>
        <dbReference type="EMBL" id="TJZ62156.1"/>
    </source>
</evidence>
<reference evidence="2 3" key="1">
    <citation type="submission" date="2019-04" db="EMBL/GenBank/DDBJ databases">
        <title>Sphingobacterium olei sp. nov., isolated from oil-contaminated soil.</title>
        <authorList>
            <person name="Liu B."/>
        </authorList>
    </citation>
    <scope>NUCLEOTIDE SEQUENCE [LARGE SCALE GENOMIC DNA]</scope>
    <source>
        <strain evidence="2 3">HAL-9</strain>
    </source>
</reference>
<evidence type="ECO:0000256" key="1">
    <source>
        <dbReference type="SAM" id="Phobius"/>
    </source>
</evidence>